<gene>
    <name evidence="1" type="ORF">G8O30_00925</name>
</gene>
<dbReference type="Proteomes" id="UP000593626">
    <property type="component" value="Chromosome"/>
</dbReference>
<sequence length="59" mass="6593">MTQQQTTASSALSYIQTNFPELESTYLANVEKAKKSVLQQLMQAVVREQLVETSWGISS</sequence>
<organism evidence="1 2">
    <name type="scientific">Mangrovibacillus cuniculi</name>
    <dbReference type="NCBI Taxonomy" id="2593652"/>
    <lineage>
        <taxon>Bacteria</taxon>
        <taxon>Bacillati</taxon>
        <taxon>Bacillota</taxon>
        <taxon>Bacilli</taxon>
        <taxon>Bacillales</taxon>
        <taxon>Bacillaceae</taxon>
        <taxon>Mangrovibacillus</taxon>
    </lineage>
</organism>
<name>A0A7S8HEA4_9BACI</name>
<protein>
    <submittedName>
        <fullName evidence="1">Uncharacterized protein</fullName>
    </submittedName>
</protein>
<evidence type="ECO:0000313" key="2">
    <source>
        <dbReference type="Proteomes" id="UP000593626"/>
    </source>
</evidence>
<accession>A0A7S8HEA4</accession>
<reference evidence="1 2" key="1">
    <citation type="submission" date="2019-07" db="EMBL/GenBank/DDBJ databases">
        <title>Genome sequence of 2 isolates from Red Sea Mangroves.</title>
        <authorList>
            <person name="Sefrji F."/>
            <person name="Michoud G."/>
            <person name="Merlino G."/>
            <person name="Daffonchio D."/>
        </authorList>
    </citation>
    <scope>NUCLEOTIDE SEQUENCE [LARGE SCALE GENOMIC DNA]</scope>
    <source>
        <strain evidence="1 2">R1DC41</strain>
    </source>
</reference>
<proteinExistence type="predicted"/>
<dbReference type="KEGG" id="mcui:G8O30_00925"/>
<dbReference type="RefSeq" id="WP_239673145.1">
    <property type="nucleotide sequence ID" value="NZ_CP049742.1"/>
</dbReference>
<dbReference type="EMBL" id="CP049742">
    <property type="protein sequence ID" value="QPC45634.1"/>
    <property type="molecule type" value="Genomic_DNA"/>
</dbReference>
<evidence type="ECO:0000313" key="1">
    <source>
        <dbReference type="EMBL" id="QPC45634.1"/>
    </source>
</evidence>
<dbReference type="AlphaFoldDB" id="A0A7S8HEA4"/>
<keyword evidence="2" id="KW-1185">Reference proteome</keyword>